<dbReference type="GO" id="GO:0005840">
    <property type="term" value="C:ribosome"/>
    <property type="evidence" value="ECO:0007669"/>
    <property type="project" value="UniProtKB-KW"/>
</dbReference>
<gene>
    <name evidence="2" type="ORF">DAKH74_009170</name>
</gene>
<keyword evidence="2" id="KW-0689">Ribosomal protein</keyword>
<protein>
    <submittedName>
        <fullName evidence="2">Mitochondrial 37S ribosomal protein YmS-A</fullName>
    </submittedName>
</protein>
<evidence type="ECO:0000313" key="2">
    <source>
        <dbReference type="EMBL" id="GMM54301.1"/>
    </source>
</evidence>
<feature type="coiled-coil region" evidence="1">
    <location>
        <begin position="311"/>
        <end position="346"/>
    </location>
</feature>
<dbReference type="InterPro" id="IPR059185">
    <property type="entry name" value="MRP13_sacc"/>
</dbReference>
<dbReference type="Proteomes" id="UP001377567">
    <property type="component" value="Unassembled WGS sequence"/>
</dbReference>
<comment type="caution">
    <text evidence="2">The sequence shown here is derived from an EMBL/GenBank/DDBJ whole genome shotgun (WGS) entry which is preliminary data.</text>
</comment>
<keyword evidence="1" id="KW-0175">Coiled coil</keyword>
<dbReference type="EMBL" id="BTGD01000001">
    <property type="protein sequence ID" value="GMM54301.1"/>
    <property type="molecule type" value="Genomic_DNA"/>
</dbReference>
<name>A0AAV5RRZ9_MAUHU</name>
<dbReference type="AlphaFoldDB" id="A0AAV5RRZ9"/>
<reference evidence="2 3" key="1">
    <citation type="journal article" date="2023" name="Elife">
        <title>Identification of key yeast species and microbe-microbe interactions impacting larval growth of Drosophila in the wild.</title>
        <authorList>
            <person name="Mure A."/>
            <person name="Sugiura Y."/>
            <person name="Maeda R."/>
            <person name="Honda K."/>
            <person name="Sakurai N."/>
            <person name="Takahashi Y."/>
            <person name="Watada M."/>
            <person name="Katoh T."/>
            <person name="Gotoh A."/>
            <person name="Gotoh Y."/>
            <person name="Taniguchi I."/>
            <person name="Nakamura K."/>
            <person name="Hayashi T."/>
            <person name="Katayama T."/>
            <person name="Uemura T."/>
            <person name="Hattori Y."/>
        </authorList>
    </citation>
    <scope>NUCLEOTIDE SEQUENCE [LARGE SCALE GENOMIC DNA]</scope>
    <source>
        <strain evidence="2 3">KH-74</strain>
    </source>
</reference>
<evidence type="ECO:0000256" key="1">
    <source>
        <dbReference type="SAM" id="Coils"/>
    </source>
</evidence>
<keyword evidence="3" id="KW-1185">Reference proteome</keyword>
<organism evidence="2 3">
    <name type="scientific">Maudiozyma humilis</name>
    <name type="common">Sour dough yeast</name>
    <name type="synonym">Kazachstania humilis</name>
    <dbReference type="NCBI Taxonomy" id="51915"/>
    <lineage>
        <taxon>Eukaryota</taxon>
        <taxon>Fungi</taxon>
        <taxon>Dikarya</taxon>
        <taxon>Ascomycota</taxon>
        <taxon>Saccharomycotina</taxon>
        <taxon>Saccharomycetes</taxon>
        <taxon>Saccharomycetales</taxon>
        <taxon>Saccharomycetaceae</taxon>
        <taxon>Maudiozyma</taxon>
    </lineage>
</organism>
<evidence type="ECO:0000313" key="3">
    <source>
        <dbReference type="Proteomes" id="UP001377567"/>
    </source>
</evidence>
<sequence>MSASRAFTRLSSTGAAPSAQASRAMLDSYFTYFKTPVAMRPLVYRPRNANTLLAMDMKDPETKQQIKPLQPVASVPKSAFMQFLRSTGKGSDEFFRWIQPWVSVTPRKRQIFQYFNPQMFQWMLIQSFFVVGDYTRMVGYLYTNRSRFEAAKNPNVYDVDHFMATVLMCSIQRGSVFQFTKSLKANIKLKSLWKNTLQRTQKTGLAPLLLDCYCHQQGITVESTGITFNEVSVALPSTSGLKDAVEKEKFANTYEATYLLTRTIQEFAPNGEVNKEVARFVDEYKALKVELGVTSDIYDQFKITMTELWTVKNTERKKRKAAEAVRDAKETAIENEEAAAEAAKKL</sequence>
<keyword evidence="2" id="KW-0687">Ribonucleoprotein</keyword>
<proteinExistence type="predicted"/>
<accession>A0AAV5RRZ9</accession>
<dbReference type="CDD" id="cd23704">
    <property type="entry name" value="mS44"/>
    <property type="match status" value="1"/>
</dbReference>